<feature type="compositionally biased region" description="Low complexity" evidence="1">
    <location>
        <begin position="136"/>
        <end position="147"/>
    </location>
</feature>
<dbReference type="HOGENOM" id="CLU_1549953_0_0_1"/>
<dbReference type="AlphaFoldDB" id="J3MVB7"/>
<feature type="compositionally biased region" description="Basic and acidic residues" evidence="1">
    <location>
        <begin position="160"/>
        <end position="173"/>
    </location>
</feature>
<feature type="signal peptide" evidence="2">
    <location>
        <begin position="1"/>
        <end position="22"/>
    </location>
</feature>
<accession>J3MVB7</accession>
<feature type="region of interest" description="Disordered" evidence="1">
    <location>
        <begin position="136"/>
        <end position="173"/>
    </location>
</feature>
<reference evidence="3" key="1">
    <citation type="journal article" date="2013" name="Nat. Commun.">
        <title>Whole-genome sequencing of Oryza brachyantha reveals mechanisms underlying Oryza genome evolution.</title>
        <authorList>
            <person name="Chen J."/>
            <person name="Huang Q."/>
            <person name="Gao D."/>
            <person name="Wang J."/>
            <person name="Lang Y."/>
            <person name="Liu T."/>
            <person name="Li B."/>
            <person name="Bai Z."/>
            <person name="Luis Goicoechea J."/>
            <person name="Liang C."/>
            <person name="Chen C."/>
            <person name="Zhang W."/>
            <person name="Sun S."/>
            <person name="Liao Y."/>
            <person name="Zhang X."/>
            <person name="Yang L."/>
            <person name="Song C."/>
            <person name="Wang M."/>
            <person name="Shi J."/>
            <person name="Liu G."/>
            <person name="Liu J."/>
            <person name="Zhou H."/>
            <person name="Zhou W."/>
            <person name="Yu Q."/>
            <person name="An N."/>
            <person name="Chen Y."/>
            <person name="Cai Q."/>
            <person name="Wang B."/>
            <person name="Liu B."/>
            <person name="Min J."/>
            <person name="Huang Y."/>
            <person name="Wu H."/>
            <person name="Li Z."/>
            <person name="Zhang Y."/>
            <person name="Yin Y."/>
            <person name="Song W."/>
            <person name="Jiang J."/>
            <person name="Jackson S.A."/>
            <person name="Wing R.A."/>
            <person name="Wang J."/>
            <person name="Chen M."/>
        </authorList>
    </citation>
    <scope>NUCLEOTIDE SEQUENCE [LARGE SCALE GENOMIC DNA]</scope>
    <source>
        <strain evidence="3">cv. IRGC 101232</strain>
    </source>
</reference>
<dbReference type="Proteomes" id="UP000006038">
    <property type="component" value="Chromosome 8"/>
</dbReference>
<keyword evidence="2" id="KW-0732">Signal</keyword>
<feature type="chain" id="PRO_5003774255" description="Secreted protein" evidence="2">
    <location>
        <begin position="23"/>
        <end position="173"/>
    </location>
</feature>
<evidence type="ECO:0000313" key="4">
    <source>
        <dbReference type="Proteomes" id="UP000006038"/>
    </source>
</evidence>
<evidence type="ECO:0000256" key="1">
    <source>
        <dbReference type="SAM" id="MobiDB-lite"/>
    </source>
</evidence>
<protein>
    <recommendedName>
        <fullName evidence="5">Secreted protein</fullName>
    </recommendedName>
</protein>
<evidence type="ECO:0008006" key="5">
    <source>
        <dbReference type="Google" id="ProtNLM"/>
    </source>
</evidence>
<keyword evidence="4" id="KW-1185">Reference proteome</keyword>
<proteinExistence type="predicted"/>
<organism evidence="3">
    <name type="scientific">Oryza brachyantha</name>
    <name type="common">malo sina</name>
    <dbReference type="NCBI Taxonomy" id="4533"/>
    <lineage>
        <taxon>Eukaryota</taxon>
        <taxon>Viridiplantae</taxon>
        <taxon>Streptophyta</taxon>
        <taxon>Embryophyta</taxon>
        <taxon>Tracheophyta</taxon>
        <taxon>Spermatophyta</taxon>
        <taxon>Magnoliopsida</taxon>
        <taxon>Liliopsida</taxon>
        <taxon>Poales</taxon>
        <taxon>Poaceae</taxon>
        <taxon>BOP clade</taxon>
        <taxon>Oryzoideae</taxon>
        <taxon>Oryzeae</taxon>
        <taxon>Oryzinae</taxon>
        <taxon>Oryza</taxon>
    </lineage>
</organism>
<evidence type="ECO:0000256" key="2">
    <source>
        <dbReference type="SAM" id="SignalP"/>
    </source>
</evidence>
<reference evidence="3" key="2">
    <citation type="submission" date="2013-04" db="UniProtKB">
        <authorList>
            <consortium name="EnsemblPlants"/>
        </authorList>
    </citation>
    <scope>IDENTIFICATION</scope>
</reference>
<name>J3MVB7_ORYBR</name>
<feature type="compositionally biased region" description="Basic residues" evidence="1">
    <location>
        <begin position="150"/>
        <end position="159"/>
    </location>
</feature>
<dbReference type="EnsemblPlants" id="OB08G30480.1">
    <property type="protein sequence ID" value="OB08G30480.1"/>
    <property type="gene ID" value="OB08G30480"/>
</dbReference>
<evidence type="ECO:0000313" key="3">
    <source>
        <dbReference type="EnsemblPlants" id="OB08G30480.1"/>
    </source>
</evidence>
<dbReference type="Gramene" id="OB08G30480.1">
    <property type="protein sequence ID" value="OB08G30480.1"/>
    <property type="gene ID" value="OB08G30480"/>
</dbReference>
<sequence>MHLLLPRWLGWVAFGFLFCVDASSCSSSSSPCGNGNGGEVRQQLQLAISGSNAGSRIPYFWRAPFLPSLLGIARERCFLSFFLSCLLFCNGDDDSRTEGRALGDPLAPPPLRPRRAADALAPAGLVIADAARVAGRRGGPTAPARLGVHQLRKTRRKQIRRDPTEHNSKQQHG</sequence>